<evidence type="ECO:0000313" key="2">
    <source>
        <dbReference type="Proteomes" id="UP000325122"/>
    </source>
</evidence>
<dbReference type="EMBL" id="VWOJ01000002">
    <property type="protein sequence ID" value="KAA5803494.1"/>
    <property type="molecule type" value="Genomic_DNA"/>
</dbReference>
<reference evidence="1 2" key="1">
    <citation type="submission" date="2019-09" db="EMBL/GenBank/DDBJ databases">
        <authorList>
            <person name="Kevbrin V."/>
            <person name="Grouzdev D.S."/>
        </authorList>
    </citation>
    <scope>NUCLEOTIDE SEQUENCE [LARGE SCALE GENOMIC DNA]</scope>
    <source>
        <strain evidence="1 2">G-192</strain>
    </source>
</reference>
<proteinExistence type="predicted"/>
<comment type="caution">
    <text evidence="1">The sequence shown here is derived from an EMBL/GenBank/DDBJ whole genome shotgun (WGS) entry which is preliminary data.</text>
</comment>
<evidence type="ECO:0000313" key="1">
    <source>
        <dbReference type="EMBL" id="KAA5803494.1"/>
    </source>
</evidence>
<dbReference type="RefSeq" id="WP_150022762.1">
    <property type="nucleotide sequence ID" value="NZ_VWOJ01000002.1"/>
</dbReference>
<dbReference type="AlphaFoldDB" id="A0A5M6ZI59"/>
<protein>
    <submittedName>
        <fullName evidence="1">Uncharacterized protein</fullName>
    </submittedName>
</protein>
<accession>A0A5M6ZI59</accession>
<dbReference type="Proteomes" id="UP000325122">
    <property type="component" value="Unassembled WGS sequence"/>
</dbReference>
<gene>
    <name evidence="1" type="ORF">F1654_06720</name>
</gene>
<organism evidence="1 2">
    <name type="scientific">Alkalicaulis satelles</name>
    <dbReference type="NCBI Taxonomy" id="2609175"/>
    <lineage>
        <taxon>Bacteria</taxon>
        <taxon>Pseudomonadati</taxon>
        <taxon>Pseudomonadota</taxon>
        <taxon>Alphaproteobacteria</taxon>
        <taxon>Maricaulales</taxon>
        <taxon>Maricaulaceae</taxon>
        <taxon>Alkalicaulis</taxon>
    </lineage>
</organism>
<keyword evidence="2" id="KW-1185">Reference proteome</keyword>
<name>A0A5M6ZI59_9PROT</name>
<sequence length="63" mass="6808">MPLTRDFKATVQARAARDLQYRTALCAEAQEALVEGDIATAKSLLRDVASAMAAPGWTEQTRA</sequence>